<reference evidence="2 3" key="1">
    <citation type="submission" date="2019-12" db="EMBL/GenBank/DDBJ databases">
        <title>Comparative genomics gives insights into the taxonomy of the Azoarcus-Aromatoleum group and reveals separate origins of nif in the plant-associated Azoarcus and non-plant-associated Aromatoleum sub-groups.</title>
        <authorList>
            <person name="Lafos M."/>
            <person name="Maluk M."/>
            <person name="Batista M."/>
            <person name="Junghare M."/>
            <person name="Carmona M."/>
            <person name="Faoro H."/>
            <person name="Cruz L.M."/>
            <person name="Battistoni F."/>
            <person name="De Souza E."/>
            <person name="Pedrosa F."/>
            <person name="Chen W.-M."/>
            <person name="Poole P.S."/>
            <person name="Dixon R.A."/>
            <person name="James E.K."/>
        </authorList>
    </citation>
    <scope>NUCLEOTIDE SEQUENCE [LARGE SCALE GENOMIC DNA]</scope>
    <source>
        <strain evidence="2 3">Td21</strain>
    </source>
</reference>
<dbReference type="EMBL" id="WTVN01000010">
    <property type="protein sequence ID" value="NMG43743.1"/>
    <property type="molecule type" value="Genomic_DNA"/>
</dbReference>
<comment type="caution">
    <text evidence="2">The sequence shown here is derived from an EMBL/GenBank/DDBJ whole genome shotgun (WGS) entry which is preliminary data.</text>
</comment>
<sequence length="82" mass="9371">TYAPRFLPTLGRPRAVALHFVRCDQLTVGLAPTGVRPCWAHKKTRRGPMVRDGFGARTYRFSRARDAVRSSHSRKWPRPSQP</sequence>
<feature type="non-terminal residue" evidence="2">
    <location>
        <position position="1"/>
    </location>
</feature>
<protein>
    <submittedName>
        <fullName evidence="2">Uncharacterized protein</fullName>
    </submittedName>
</protein>
<proteinExistence type="predicted"/>
<evidence type="ECO:0000313" key="2">
    <source>
        <dbReference type="EMBL" id="NMG43743.1"/>
    </source>
</evidence>
<gene>
    <name evidence="2" type="ORF">GPA22_08365</name>
</gene>
<organism evidence="2 3">
    <name type="scientific">Aromatoleum toluvorans</name>
    <dbReference type="NCBI Taxonomy" id="92002"/>
    <lineage>
        <taxon>Bacteria</taxon>
        <taxon>Pseudomonadati</taxon>
        <taxon>Pseudomonadota</taxon>
        <taxon>Betaproteobacteria</taxon>
        <taxon>Rhodocyclales</taxon>
        <taxon>Rhodocyclaceae</taxon>
        <taxon>Aromatoleum</taxon>
    </lineage>
</organism>
<feature type="region of interest" description="Disordered" evidence="1">
    <location>
        <begin position="63"/>
        <end position="82"/>
    </location>
</feature>
<dbReference type="Proteomes" id="UP000623795">
    <property type="component" value="Unassembled WGS sequence"/>
</dbReference>
<name>A0ABX1PWC8_9RHOO</name>
<evidence type="ECO:0000313" key="3">
    <source>
        <dbReference type="Proteomes" id="UP000623795"/>
    </source>
</evidence>
<evidence type="ECO:0000256" key="1">
    <source>
        <dbReference type="SAM" id="MobiDB-lite"/>
    </source>
</evidence>
<accession>A0ABX1PWC8</accession>
<keyword evidence="3" id="KW-1185">Reference proteome</keyword>
<feature type="compositionally biased region" description="Basic residues" evidence="1">
    <location>
        <begin position="71"/>
        <end position="82"/>
    </location>
</feature>